<evidence type="ECO:0000313" key="2">
    <source>
        <dbReference type="EMBL" id="QAT61023.1"/>
    </source>
</evidence>
<keyword evidence="1" id="KW-0732">Signal</keyword>
<organism evidence="2 3">
    <name type="scientific">Acidilutibacter cellobiosedens</name>
    <dbReference type="NCBI Taxonomy" id="2507161"/>
    <lineage>
        <taxon>Bacteria</taxon>
        <taxon>Bacillati</taxon>
        <taxon>Bacillota</taxon>
        <taxon>Tissierellia</taxon>
        <taxon>Tissierellales</taxon>
        <taxon>Acidilutibacteraceae</taxon>
        <taxon>Acidilutibacter</taxon>
    </lineage>
</organism>
<dbReference type="EMBL" id="CP035282">
    <property type="protein sequence ID" value="QAT61023.1"/>
    <property type="molecule type" value="Genomic_DNA"/>
</dbReference>
<feature type="chain" id="PRO_5019208119" description="Lipoprotein" evidence="1">
    <location>
        <begin position="23"/>
        <end position="178"/>
    </location>
</feature>
<gene>
    <name evidence="2" type="ORF">EQM13_05205</name>
</gene>
<dbReference type="KEGG" id="spoa:EQM13_05205"/>
<feature type="signal peptide" evidence="1">
    <location>
        <begin position="1"/>
        <end position="22"/>
    </location>
</feature>
<accession>A0A410QAK6</accession>
<name>A0A410QAK6_9FIRM</name>
<evidence type="ECO:0000256" key="1">
    <source>
        <dbReference type="SAM" id="SignalP"/>
    </source>
</evidence>
<proteinExistence type="predicted"/>
<sequence>MKKSILLLIVVLAMGIMSGCGNKNENEQSNVPADNTPKESKFEEKDGLLVYLDLKNSPFEESGLNISIKKGEDGYADFVKTDLKGNETKDYYKFDYSTNTVEKYYYVSAMGTAYYYYYDLEKDELSKVEDGDHNDVTEKMKSSGRWDSAAEKAAEEIKSLQDYFKEKYGSTIEEAVLQ</sequence>
<dbReference type="RefSeq" id="WP_071140054.1">
    <property type="nucleotide sequence ID" value="NZ_CP035282.1"/>
</dbReference>
<keyword evidence="3" id="KW-1185">Reference proteome</keyword>
<dbReference type="Proteomes" id="UP000287969">
    <property type="component" value="Chromosome"/>
</dbReference>
<dbReference type="OrthoDB" id="2085606at2"/>
<evidence type="ECO:0000313" key="3">
    <source>
        <dbReference type="Proteomes" id="UP000287969"/>
    </source>
</evidence>
<protein>
    <recommendedName>
        <fullName evidence="4">Lipoprotein</fullName>
    </recommendedName>
</protein>
<reference evidence="3" key="1">
    <citation type="submission" date="2019-01" db="EMBL/GenBank/DDBJ databases">
        <title>Draft genomes of a novel of Sporanaerobacter strains.</title>
        <authorList>
            <person name="Ma S."/>
        </authorList>
    </citation>
    <scope>NUCLEOTIDE SEQUENCE [LARGE SCALE GENOMIC DNA]</scope>
    <source>
        <strain evidence="3">NJN-17</strain>
    </source>
</reference>
<dbReference type="AlphaFoldDB" id="A0A410QAK6"/>
<evidence type="ECO:0008006" key="4">
    <source>
        <dbReference type="Google" id="ProtNLM"/>
    </source>
</evidence>
<dbReference type="PROSITE" id="PS51257">
    <property type="entry name" value="PROKAR_LIPOPROTEIN"/>
    <property type="match status" value="1"/>
</dbReference>